<gene>
    <name evidence="3" type="ORF">TRFO_39868</name>
</gene>
<dbReference type="OrthoDB" id="10407741at2759"/>
<feature type="region of interest" description="Disordered" evidence="2">
    <location>
        <begin position="1"/>
        <end position="38"/>
    </location>
</feature>
<keyword evidence="4" id="KW-1185">Reference proteome</keyword>
<dbReference type="EMBL" id="MLAK01001362">
    <property type="protein sequence ID" value="OHS93938.1"/>
    <property type="molecule type" value="Genomic_DNA"/>
</dbReference>
<dbReference type="RefSeq" id="XP_068347075.1">
    <property type="nucleotide sequence ID" value="XM_068512879.1"/>
</dbReference>
<organism evidence="3 4">
    <name type="scientific">Tritrichomonas foetus</name>
    <dbReference type="NCBI Taxonomy" id="1144522"/>
    <lineage>
        <taxon>Eukaryota</taxon>
        <taxon>Metamonada</taxon>
        <taxon>Parabasalia</taxon>
        <taxon>Tritrichomonadida</taxon>
        <taxon>Tritrichomonadidae</taxon>
        <taxon>Tritrichomonas</taxon>
    </lineage>
</organism>
<accession>A0A1J4J3K3</accession>
<sequence>MDDDYSDIASSDGRSYAPQSLRQTSQVRPASPIDPMLDSKASQLENEIRQQNTSIKSVLESLKHLEGAQLPSMANTLQNLRTAIERIVVADIPNSLKPIEDDATRVRQKFDKFSSETSNKLQNLHEKLADTSSSIQQLLSRYADLSATTRNSVSEIDSDLQRSKDTLDNAAQRLTALESGLSQADDILRSLKSEIQALTRAFNDKVTQFQNESATTFNATSSQLNNALKSETKVRLQTMAQINQQIQDVNRNTTDAMAKMLTFLTTTKNQYQQALMSLSKAAKDGLLACSSSATDGFGDLNNRMDQFVSDSNTQFESLENDVMSTINALRQHIVSAREGLESAITNVSRARINGETEIVARYDQLKANLSEQLKQQAEHMQEVSQRSVQSVVDHCEGTLSQIREELAQVRGQVDRIARLEARVSQLNASAEQTRAQLADQIATLGQRYAELLASVEKTERDFIQRQEAIESRLSVLEDPDNQPNFASKSELDEIIQRTQQMFDGRLQEIEQQIGQVFANISDLQLTAGRSAAKPSAQSATALLSKLVQNQK</sequence>
<reference evidence="3" key="1">
    <citation type="submission" date="2016-10" db="EMBL/GenBank/DDBJ databases">
        <authorList>
            <person name="Benchimol M."/>
            <person name="Almeida L.G."/>
            <person name="Vasconcelos A.T."/>
            <person name="Perreira-Neves A."/>
            <person name="Rosa I.A."/>
            <person name="Tasca T."/>
            <person name="Bogo M.R."/>
            <person name="de Souza W."/>
        </authorList>
    </citation>
    <scope>NUCLEOTIDE SEQUENCE [LARGE SCALE GENOMIC DNA]</scope>
    <source>
        <strain evidence="3">K</strain>
    </source>
</reference>
<dbReference type="VEuPathDB" id="TrichDB:TRFO_39868"/>
<dbReference type="GeneID" id="94847583"/>
<evidence type="ECO:0000313" key="4">
    <source>
        <dbReference type="Proteomes" id="UP000179807"/>
    </source>
</evidence>
<dbReference type="AlphaFoldDB" id="A0A1J4J3K3"/>
<proteinExistence type="predicted"/>
<keyword evidence="1" id="KW-0175">Coiled coil</keyword>
<feature type="compositionally biased region" description="Polar residues" evidence="2">
    <location>
        <begin position="8"/>
        <end position="28"/>
    </location>
</feature>
<comment type="caution">
    <text evidence="3">The sequence shown here is derived from an EMBL/GenBank/DDBJ whole genome shotgun (WGS) entry which is preliminary data.</text>
</comment>
<name>A0A1J4J3K3_9EUKA</name>
<evidence type="ECO:0000256" key="1">
    <source>
        <dbReference type="SAM" id="Coils"/>
    </source>
</evidence>
<protein>
    <submittedName>
        <fullName evidence="3">Uncharacterized protein</fullName>
    </submittedName>
</protein>
<evidence type="ECO:0000256" key="2">
    <source>
        <dbReference type="SAM" id="MobiDB-lite"/>
    </source>
</evidence>
<feature type="coiled-coil region" evidence="1">
    <location>
        <begin position="362"/>
        <end position="461"/>
    </location>
</feature>
<dbReference type="Proteomes" id="UP000179807">
    <property type="component" value="Unassembled WGS sequence"/>
</dbReference>
<evidence type="ECO:0000313" key="3">
    <source>
        <dbReference type="EMBL" id="OHS93938.1"/>
    </source>
</evidence>